<dbReference type="Proteomes" id="UP001358417">
    <property type="component" value="Unassembled WGS sequence"/>
</dbReference>
<name>A0AAV9MTA5_9EURO</name>
<evidence type="ECO:0000313" key="1">
    <source>
        <dbReference type="EMBL" id="KAK5044848.1"/>
    </source>
</evidence>
<dbReference type="AlphaFoldDB" id="A0AAV9MTA5"/>
<dbReference type="Gene3D" id="3.30.43.10">
    <property type="entry name" value="Uridine Diphospho-n-acetylenolpyruvylglucosamine Reductase, domain 2"/>
    <property type="match status" value="1"/>
</dbReference>
<gene>
    <name evidence="1" type="ORF">LTR84_010386</name>
</gene>
<dbReference type="RefSeq" id="XP_064700498.1">
    <property type="nucleotide sequence ID" value="XM_064853923.1"/>
</dbReference>
<dbReference type="InterPro" id="IPR016167">
    <property type="entry name" value="FAD-bd_PCMH_sub1"/>
</dbReference>
<keyword evidence="2" id="KW-1185">Reference proteome</keyword>
<sequence>MKPDEEGHDYSPLKEHGLSYIMEKDTFLAGAVVSPGSIKLVNEYLTPLLPVSKGRSFGMLFYCLGLI</sequence>
<dbReference type="GeneID" id="89978544"/>
<evidence type="ECO:0000313" key="2">
    <source>
        <dbReference type="Proteomes" id="UP001358417"/>
    </source>
</evidence>
<proteinExistence type="predicted"/>
<dbReference type="EMBL" id="JAVRRD010000042">
    <property type="protein sequence ID" value="KAK5044848.1"/>
    <property type="molecule type" value="Genomic_DNA"/>
</dbReference>
<organism evidence="1 2">
    <name type="scientific">Exophiala bonariae</name>
    <dbReference type="NCBI Taxonomy" id="1690606"/>
    <lineage>
        <taxon>Eukaryota</taxon>
        <taxon>Fungi</taxon>
        <taxon>Dikarya</taxon>
        <taxon>Ascomycota</taxon>
        <taxon>Pezizomycotina</taxon>
        <taxon>Eurotiomycetes</taxon>
        <taxon>Chaetothyriomycetidae</taxon>
        <taxon>Chaetothyriales</taxon>
        <taxon>Herpotrichiellaceae</taxon>
        <taxon>Exophiala</taxon>
    </lineage>
</organism>
<reference evidence="1 2" key="1">
    <citation type="submission" date="2023-08" db="EMBL/GenBank/DDBJ databases">
        <title>Black Yeasts Isolated from many extreme environments.</title>
        <authorList>
            <person name="Coleine C."/>
            <person name="Stajich J.E."/>
            <person name="Selbmann L."/>
        </authorList>
    </citation>
    <scope>NUCLEOTIDE SEQUENCE [LARGE SCALE GENOMIC DNA]</scope>
    <source>
        <strain evidence="1 2">CCFEE 5792</strain>
    </source>
</reference>
<protein>
    <submittedName>
        <fullName evidence="1">Uncharacterized protein</fullName>
    </submittedName>
</protein>
<comment type="caution">
    <text evidence="1">The sequence shown here is derived from an EMBL/GenBank/DDBJ whole genome shotgun (WGS) entry which is preliminary data.</text>
</comment>
<accession>A0AAV9MTA5</accession>